<dbReference type="RefSeq" id="WP_311696712.1">
    <property type="nucleotide sequence ID" value="NZ_JAVREY010000022.1"/>
</dbReference>
<dbReference type="InterPro" id="IPR036661">
    <property type="entry name" value="Luciferase-like_sf"/>
</dbReference>
<dbReference type="PANTHER" id="PTHR30011:SF16">
    <property type="entry name" value="C2H2 FINGER DOMAIN TRANSCRIPTION FACTOR (EUROFUNG)-RELATED"/>
    <property type="match status" value="1"/>
</dbReference>
<evidence type="ECO:0000256" key="4">
    <source>
        <dbReference type="ARBA" id="ARBA00023033"/>
    </source>
</evidence>
<dbReference type="InterPro" id="IPR051260">
    <property type="entry name" value="Diverse_substr_monoxygenases"/>
</dbReference>
<dbReference type="PANTHER" id="PTHR30011">
    <property type="entry name" value="ALKANESULFONATE MONOOXYGENASE-RELATED"/>
    <property type="match status" value="1"/>
</dbReference>
<keyword evidence="1" id="KW-0285">Flavoprotein</keyword>
<dbReference type="InterPro" id="IPR011251">
    <property type="entry name" value="Luciferase-like_dom"/>
</dbReference>
<evidence type="ECO:0000256" key="1">
    <source>
        <dbReference type="ARBA" id="ARBA00022630"/>
    </source>
</evidence>
<name>A0ABU2TWF8_9ACTN</name>
<dbReference type="Proteomes" id="UP001183809">
    <property type="component" value="Unassembled WGS sequence"/>
</dbReference>
<keyword evidence="8" id="KW-1185">Reference proteome</keyword>
<gene>
    <name evidence="7" type="ORF">RM764_19780</name>
</gene>
<evidence type="ECO:0000313" key="8">
    <source>
        <dbReference type="Proteomes" id="UP001183809"/>
    </source>
</evidence>
<evidence type="ECO:0000313" key="7">
    <source>
        <dbReference type="EMBL" id="MDT0465220.1"/>
    </source>
</evidence>
<reference evidence="8" key="1">
    <citation type="submission" date="2023-07" db="EMBL/GenBank/DDBJ databases">
        <title>30 novel species of actinomycetes from the DSMZ collection.</title>
        <authorList>
            <person name="Nouioui I."/>
        </authorList>
    </citation>
    <scope>NUCLEOTIDE SEQUENCE [LARGE SCALE GENOMIC DNA]</scope>
    <source>
        <strain evidence="8">DSM 41699</strain>
    </source>
</reference>
<organism evidence="7 8">
    <name type="scientific">Streptomyces gibsoniae</name>
    <dbReference type="NCBI Taxonomy" id="3075529"/>
    <lineage>
        <taxon>Bacteria</taxon>
        <taxon>Bacillati</taxon>
        <taxon>Actinomycetota</taxon>
        <taxon>Actinomycetes</taxon>
        <taxon>Kitasatosporales</taxon>
        <taxon>Streptomycetaceae</taxon>
        <taxon>Streptomyces</taxon>
    </lineage>
</organism>
<proteinExistence type="predicted"/>
<evidence type="ECO:0000256" key="2">
    <source>
        <dbReference type="ARBA" id="ARBA00022643"/>
    </source>
</evidence>
<dbReference type="EMBL" id="JAVREY010000022">
    <property type="protein sequence ID" value="MDT0465220.1"/>
    <property type="molecule type" value="Genomic_DNA"/>
</dbReference>
<protein>
    <submittedName>
        <fullName evidence="7">LLM class flavin-dependent oxidoreductase</fullName>
    </submittedName>
</protein>
<feature type="compositionally biased region" description="Low complexity" evidence="5">
    <location>
        <begin position="54"/>
        <end position="67"/>
    </location>
</feature>
<feature type="domain" description="Luciferase-like" evidence="6">
    <location>
        <begin position="22"/>
        <end position="121"/>
    </location>
</feature>
<comment type="caution">
    <text evidence="7">The sequence shown here is derived from an EMBL/GenBank/DDBJ whole genome shotgun (WGS) entry which is preliminary data.</text>
</comment>
<feature type="region of interest" description="Disordered" evidence="5">
    <location>
        <begin position="44"/>
        <end position="67"/>
    </location>
</feature>
<feature type="region of interest" description="Disordered" evidence="5">
    <location>
        <begin position="125"/>
        <end position="163"/>
    </location>
</feature>
<evidence type="ECO:0000256" key="3">
    <source>
        <dbReference type="ARBA" id="ARBA00023002"/>
    </source>
</evidence>
<accession>A0ABU2TWF8</accession>
<dbReference type="Pfam" id="PF00296">
    <property type="entry name" value="Bac_luciferase"/>
    <property type="match status" value="1"/>
</dbReference>
<keyword evidence="3" id="KW-0560">Oxidoreductase</keyword>
<dbReference type="SUPFAM" id="SSF51679">
    <property type="entry name" value="Bacterial luciferase-like"/>
    <property type="match status" value="1"/>
</dbReference>
<sequence>MTSSHGRGLLHLAAAVDRRSAHDADAPVELTRLAERGALDFVTLGEGSAGPGPGTLDAGGPDAPGAAGTSRDALAVLARAAPVTSRIGLVPTVAAGRTDPFRVPAGVVALDRASHGRAGWQWRAAGGSAEGFPGVPAARQGPPARLRKRRADDPPQGHPVRVVDATDPHTRIAAGRHADVVLVRAGSLAQAVTARTELRDAARESGRDAGCLRVLAALTVDLGDGEYAAESGWGTPRFGHVRDLGGAGSGARRGGDGPLYRGGPVDLAELIAAWHETGAVDGFHLTPVEPRRDLERLVNGTVALLQHRGRFRTFYPGSTLREHLGLSRPTTRYTVTGGAS</sequence>
<keyword evidence="4" id="KW-0503">Monooxygenase</keyword>
<dbReference type="Gene3D" id="3.20.20.30">
    <property type="entry name" value="Luciferase-like domain"/>
    <property type="match status" value="1"/>
</dbReference>
<evidence type="ECO:0000256" key="5">
    <source>
        <dbReference type="SAM" id="MobiDB-lite"/>
    </source>
</evidence>
<keyword evidence="2" id="KW-0288">FMN</keyword>
<evidence type="ECO:0000259" key="6">
    <source>
        <dbReference type="Pfam" id="PF00296"/>
    </source>
</evidence>